<feature type="transmembrane region" description="Helical" evidence="1">
    <location>
        <begin position="879"/>
        <end position="898"/>
    </location>
</feature>
<feature type="transmembrane region" description="Helical" evidence="1">
    <location>
        <begin position="984"/>
        <end position="1008"/>
    </location>
</feature>
<evidence type="ECO:0000313" key="2">
    <source>
        <dbReference type="EMBL" id="ERL56848.1"/>
    </source>
</evidence>
<dbReference type="GO" id="GO:0005886">
    <property type="term" value="C:plasma membrane"/>
    <property type="evidence" value="ECO:0007669"/>
    <property type="project" value="TreeGrafter"/>
</dbReference>
<dbReference type="RefSeq" id="WP_021812915.1">
    <property type="nucleotide sequence ID" value="NZ_AUSW01000010.1"/>
</dbReference>
<feature type="transmembrane region" description="Helical" evidence="1">
    <location>
        <begin position="953"/>
        <end position="972"/>
    </location>
</feature>
<keyword evidence="1" id="KW-1133">Transmembrane helix</keyword>
<dbReference type="OrthoDB" id="9757904at2"/>
<dbReference type="Gene3D" id="3.30.70.1430">
    <property type="entry name" value="Multidrug efflux transporter AcrB pore domain"/>
    <property type="match status" value="2"/>
</dbReference>
<dbReference type="EMBL" id="AUSW01000010">
    <property type="protein sequence ID" value="ERL56848.1"/>
    <property type="molecule type" value="Genomic_DNA"/>
</dbReference>
<dbReference type="InterPro" id="IPR001036">
    <property type="entry name" value="Acrflvin-R"/>
</dbReference>
<name>U4TEF7_9GAMM</name>
<dbReference type="eggNOG" id="COG0841">
    <property type="taxonomic scope" value="Bacteria"/>
</dbReference>
<feature type="transmembrane region" description="Helical" evidence="1">
    <location>
        <begin position="431"/>
        <end position="451"/>
    </location>
</feature>
<gene>
    <name evidence="2" type="ORF">M917_0247</name>
</gene>
<dbReference type="PATRIC" id="fig|1354303.4.peg.240"/>
<dbReference type="SUPFAM" id="SSF82866">
    <property type="entry name" value="Multidrug efflux transporter AcrB transmembrane domain"/>
    <property type="match status" value="2"/>
</dbReference>
<dbReference type="InterPro" id="IPR027463">
    <property type="entry name" value="AcrB_DN_DC_subdom"/>
</dbReference>
<dbReference type="Gene3D" id="3.30.70.1320">
    <property type="entry name" value="Multidrug efflux transporter AcrB pore domain like"/>
    <property type="match status" value="1"/>
</dbReference>
<feature type="transmembrane region" description="Helical" evidence="1">
    <location>
        <begin position="360"/>
        <end position="380"/>
    </location>
</feature>
<organism evidence="2 3">
    <name type="scientific">Psychrobacter aquaticus CMS 56</name>
    <dbReference type="NCBI Taxonomy" id="1354303"/>
    <lineage>
        <taxon>Bacteria</taxon>
        <taxon>Pseudomonadati</taxon>
        <taxon>Pseudomonadota</taxon>
        <taxon>Gammaproteobacteria</taxon>
        <taxon>Moraxellales</taxon>
        <taxon>Moraxellaceae</taxon>
        <taxon>Psychrobacter</taxon>
    </lineage>
</organism>
<sequence>MSLNVSAYSIKNPLVAILLFVLLTLGGIYGFMQMKVQQFPDIDLPAVVVTVTLPGAAPTQLENDIAKKIENKLTSIEGVKHIRTTLQTGAATMVTEFVLEKDIQEAVDDVRSAVGEVRGDLPAAANDPIITKVSTAGFPVVTYSVAAENMSVEDLSWFVDDTVTKRLSDIPGVSAVGRVGGLQREITVAADPIALSGLKFSIAQLSDQIAGIQQDSSGGEAEVGKTTQTIRVLGAVERASELNDLQVTVPTGSTQALGRMAQIMDGAADPSSIAKLNDQTVVAFNITRSRGASEVDVMELVDAELAKLTADAGNISIEKVYDRATPIAEDYQASLRMLIEGGLLAVVVVFLFLRNIRATIVAAVALPLSVIPTFLGMYLFGFSLNIISLLALSLVIGVLVDDAIVEVENIIRHLRMGKTPYEAAMEAADEIGLAVVATTFTLIAVFLPTAFMGGVVGQFFRQFGWTAALSIFASLMVARLITPMMAAYILRPEKKHVEKQSALMDWYLKIVTWTLRYRWLTMGATLVLFVASLTLVKLLPTSFIPDNDIDQTRVAIELTPDVALEDTERVAALASARILAMPEVTNIFTSVGEAQATMDSNSSGGSKAENIAGLDIVLAPRAERGSKQEIERQISRLLAEVPGARFTVGLSSGGESGYNFSMTSTNSQLLEQTAQQIMLEIRALPSAGSVTSDRSLPRQELTVTPDRLAMADKGVTTQDIATTLRVATVGDYEQRLSKLNLDTRQIPIVIRLPDVAKQNVSQLEGLYVPSSLPAGQGVRVGEVASLDFGTGPAQIKRLDRERAISITVQPANGELGDLVQAVKAIPAMQTLPPSITMIDQGQAENMAELFSGFVIAMSVGVVCILGVLILLFGRVLQPFTILMALPLSIGGAFVGLVITNSSLSMPSMIGFIMLMGIATKNSILLVDYALIAQRRGLARFEAIIDACRKRARPIIMTTIAMGAGMLPLVFGWGDADPTFRRPMAAAVLGGLVTSTLLSLVVIPVVYTLMDDLSGWFAKWLTPSGNEGTAIEK</sequence>
<comment type="caution">
    <text evidence="2">The sequence shown here is derived from an EMBL/GenBank/DDBJ whole genome shotgun (WGS) entry which is preliminary data.</text>
</comment>
<dbReference type="Proteomes" id="UP000016761">
    <property type="component" value="Unassembled WGS sequence"/>
</dbReference>
<dbReference type="SUPFAM" id="SSF82714">
    <property type="entry name" value="Multidrug efflux transporter AcrB TolC docking domain, DN and DC subdomains"/>
    <property type="match status" value="2"/>
</dbReference>
<proteinExistence type="predicted"/>
<protein>
    <submittedName>
        <fullName evidence="2">Cobalt-zinc-cadmium resistance protein CzcA</fullName>
    </submittedName>
</protein>
<keyword evidence="3" id="KW-1185">Reference proteome</keyword>
<dbReference type="PANTHER" id="PTHR32063:SF77">
    <property type="entry name" value="ACR FAMILY TRANSPORT PROTEIN"/>
    <property type="match status" value="1"/>
</dbReference>
<reference evidence="2 3" key="1">
    <citation type="journal article" date="2013" name="Genome Announc.">
        <title>Draft Genome Sequence of Psychrobacter aquaticus Strain CMS 56T, Isolated from a Cyanobacterial Mat Sample Collected from Water Bodies in the McMurdo Dry Valley Region of Antarctica.</title>
        <authorList>
            <person name="Reddy G.S."/>
            <person name="Ara S."/>
            <person name="Singh A."/>
            <person name="Kumar Pinnaka A."/>
            <person name="Shivaji S."/>
        </authorList>
    </citation>
    <scope>NUCLEOTIDE SEQUENCE [LARGE SCALE GENOMIC DNA]</scope>
    <source>
        <strain evidence="2 3">CMS 56</strain>
    </source>
</reference>
<dbReference type="SUPFAM" id="SSF82693">
    <property type="entry name" value="Multidrug efflux transporter AcrB pore domain, PN1, PN2, PC1 and PC2 subdomains"/>
    <property type="match status" value="3"/>
</dbReference>
<evidence type="ECO:0000313" key="3">
    <source>
        <dbReference type="Proteomes" id="UP000016761"/>
    </source>
</evidence>
<keyword evidence="1" id="KW-0472">Membrane</keyword>
<feature type="transmembrane region" description="Helical" evidence="1">
    <location>
        <begin position="463"/>
        <end position="490"/>
    </location>
</feature>
<dbReference type="STRING" id="1354303.M917_0247"/>
<feature type="transmembrane region" description="Helical" evidence="1">
    <location>
        <begin position="849"/>
        <end position="872"/>
    </location>
</feature>
<feature type="transmembrane region" description="Helical" evidence="1">
    <location>
        <begin position="910"/>
        <end position="932"/>
    </location>
</feature>
<accession>U4TEF7</accession>
<feature type="transmembrane region" description="Helical" evidence="1">
    <location>
        <begin position="333"/>
        <end position="353"/>
    </location>
</feature>
<keyword evidence="1" id="KW-0812">Transmembrane</keyword>
<dbReference type="Pfam" id="PF00873">
    <property type="entry name" value="ACR_tran"/>
    <property type="match status" value="1"/>
</dbReference>
<dbReference type="PRINTS" id="PR00702">
    <property type="entry name" value="ACRIFLAVINRP"/>
</dbReference>
<dbReference type="GO" id="GO:0042910">
    <property type="term" value="F:xenobiotic transmembrane transporter activity"/>
    <property type="evidence" value="ECO:0007669"/>
    <property type="project" value="TreeGrafter"/>
</dbReference>
<dbReference type="AlphaFoldDB" id="U4TEF7"/>
<evidence type="ECO:0000256" key="1">
    <source>
        <dbReference type="SAM" id="Phobius"/>
    </source>
</evidence>
<dbReference type="Gene3D" id="3.30.2090.10">
    <property type="entry name" value="Multidrug efflux transporter AcrB TolC docking domain, DN and DC subdomains"/>
    <property type="match status" value="2"/>
</dbReference>
<dbReference type="Gene3D" id="1.20.1640.10">
    <property type="entry name" value="Multidrug efflux transporter AcrB transmembrane domain"/>
    <property type="match status" value="2"/>
</dbReference>
<dbReference type="PANTHER" id="PTHR32063">
    <property type="match status" value="1"/>
</dbReference>
<feature type="transmembrane region" description="Helical" evidence="1">
    <location>
        <begin position="519"/>
        <end position="539"/>
    </location>
</feature>
<dbReference type="Gene3D" id="3.30.70.1440">
    <property type="entry name" value="Multidrug efflux transporter AcrB pore domain"/>
    <property type="match status" value="1"/>
</dbReference>
<feature type="transmembrane region" description="Helical" evidence="1">
    <location>
        <begin position="386"/>
        <end position="411"/>
    </location>
</feature>